<dbReference type="EMBL" id="CP001700">
    <property type="protein sequence ID" value="ACU72354.1"/>
    <property type="molecule type" value="Genomic_DNA"/>
</dbReference>
<evidence type="ECO:0000313" key="3">
    <source>
        <dbReference type="EMBL" id="ACU72354.1"/>
    </source>
</evidence>
<evidence type="ECO:0000256" key="1">
    <source>
        <dbReference type="ARBA" id="ARBA00007169"/>
    </source>
</evidence>
<dbReference type="InterPro" id="IPR001031">
    <property type="entry name" value="Thioesterase"/>
</dbReference>
<dbReference type="AlphaFoldDB" id="C7Q934"/>
<reference evidence="3 4" key="1">
    <citation type="journal article" date="2009" name="Stand. Genomic Sci.">
        <title>Complete genome sequence of Catenulispora acidiphila type strain (ID 139908).</title>
        <authorList>
            <person name="Copeland A."/>
            <person name="Lapidus A."/>
            <person name="Glavina Del Rio T."/>
            <person name="Nolan M."/>
            <person name="Lucas S."/>
            <person name="Chen F."/>
            <person name="Tice H."/>
            <person name="Cheng J.F."/>
            <person name="Bruce D."/>
            <person name="Goodwin L."/>
            <person name="Pitluck S."/>
            <person name="Mikhailova N."/>
            <person name="Pati A."/>
            <person name="Ivanova N."/>
            <person name="Mavromatis K."/>
            <person name="Chen A."/>
            <person name="Palaniappan K."/>
            <person name="Chain P."/>
            <person name="Land M."/>
            <person name="Hauser L."/>
            <person name="Chang Y.J."/>
            <person name="Jeffries C.D."/>
            <person name="Chertkov O."/>
            <person name="Brettin T."/>
            <person name="Detter J.C."/>
            <person name="Han C."/>
            <person name="Ali Z."/>
            <person name="Tindall B.J."/>
            <person name="Goker M."/>
            <person name="Bristow J."/>
            <person name="Eisen J.A."/>
            <person name="Markowitz V."/>
            <person name="Hugenholtz P."/>
            <person name="Kyrpides N.C."/>
            <person name="Klenk H.P."/>
        </authorList>
    </citation>
    <scope>NUCLEOTIDE SEQUENCE [LARGE SCALE GENOMIC DNA]</scope>
    <source>
        <strain evidence="4">DSM 44928 / JCM 14897 / NBRC 102108 / NRRL B-24433 / ID139908</strain>
    </source>
</reference>
<dbReference type="HOGENOM" id="CLU_070456_1_1_11"/>
<dbReference type="PANTHER" id="PTHR11487:SF0">
    <property type="entry name" value="S-ACYL FATTY ACID SYNTHASE THIOESTERASE, MEDIUM CHAIN"/>
    <property type="match status" value="1"/>
</dbReference>
<dbReference type="Pfam" id="PF00975">
    <property type="entry name" value="Thioesterase"/>
    <property type="match status" value="1"/>
</dbReference>
<evidence type="ECO:0000313" key="4">
    <source>
        <dbReference type="Proteomes" id="UP000000851"/>
    </source>
</evidence>
<evidence type="ECO:0000259" key="2">
    <source>
        <dbReference type="Pfam" id="PF00975"/>
    </source>
</evidence>
<dbReference type="PANTHER" id="PTHR11487">
    <property type="entry name" value="THIOESTERASE"/>
    <property type="match status" value="1"/>
</dbReference>
<dbReference type="STRING" id="479433.Caci_3448"/>
<proteinExistence type="inferred from homology"/>
<dbReference type="GO" id="GO:0008610">
    <property type="term" value="P:lipid biosynthetic process"/>
    <property type="evidence" value="ECO:0007669"/>
    <property type="project" value="TreeGrafter"/>
</dbReference>
<dbReference type="KEGG" id="cai:Caci_3448"/>
<dbReference type="Proteomes" id="UP000000851">
    <property type="component" value="Chromosome"/>
</dbReference>
<dbReference type="RefSeq" id="WP_012787647.1">
    <property type="nucleotide sequence ID" value="NC_013131.1"/>
</dbReference>
<gene>
    <name evidence="3" type="ordered locus">Caci_3448</name>
</gene>
<name>C7Q934_CATAD</name>
<protein>
    <submittedName>
        <fullName evidence="3">Thioesterase</fullName>
    </submittedName>
</protein>
<organism evidence="3 4">
    <name type="scientific">Catenulispora acidiphila (strain DSM 44928 / JCM 14897 / NBRC 102108 / NRRL B-24433 / ID139908)</name>
    <dbReference type="NCBI Taxonomy" id="479433"/>
    <lineage>
        <taxon>Bacteria</taxon>
        <taxon>Bacillati</taxon>
        <taxon>Actinomycetota</taxon>
        <taxon>Actinomycetes</taxon>
        <taxon>Catenulisporales</taxon>
        <taxon>Catenulisporaceae</taxon>
        <taxon>Catenulispora</taxon>
    </lineage>
</organism>
<dbReference type="OrthoDB" id="8480037at2"/>
<dbReference type="InterPro" id="IPR029058">
    <property type="entry name" value="AB_hydrolase_fold"/>
</dbReference>
<dbReference type="Gene3D" id="3.40.50.1820">
    <property type="entry name" value="alpha/beta hydrolase"/>
    <property type="match status" value="1"/>
</dbReference>
<dbReference type="SUPFAM" id="SSF53474">
    <property type="entry name" value="alpha/beta-Hydrolases"/>
    <property type="match status" value="1"/>
</dbReference>
<keyword evidence="4" id="KW-1185">Reference proteome</keyword>
<feature type="domain" description="Thioesterase" evidence="2">
    <location>
        <begin position="29"/>
        <end position="238"/>
    </location>
</feature>
<dbReference type="eggNOG" id="COG3208">
    <property type="taxonomic scope" value="Bacteria"/>
</dbReference>
<dbReference type="InParanoid" id="C7Q934"/>
<dbReference type="InterPro" id="IPR012223">
    <property type="entry name" value="TEII"/>
</dbReference>
<comment type="similarity">
    <text evidence="1">Belongs to the thioesterase family.</text>
</comment>
<accession>C7Q934</accession>
<sequence length="264" mass="29501">MGGETRIGDAQDGDRWFKRFRRGSSSDVRLFCLHHAGGTAALFRDWPRLLPPEIEPVAVQFPGRADRFRETPLRTMRDLVDALLPAILPWLDRPYAFFGLSMGAKSSWALTHALRETDAPLPLALYLASAAAPALVEGRTDWDNLADTELVAYLTSMEGTPPEVLEHPELLQMLLPTLRADLQLIDTFRFEPQKPLDLPIRAFAGLDDVEGPPTRMAEWRTETTGPFTLDTITGGHFFDPPGLARVTRTVAEDLLREADRAGWE</sequence>